<feature type="binding site" evidence="2">
    <location>
        <position position="16"/>
    </location>
    <ligand>
        <name>Mg(2+)</name>
        <dbReference type="ChEBI" id="CHEBI:18420"/>
    </ligand>
</feature>
<evidence type="ECO:0000256" key="2">
    <source>
        <dbReference type="HAMAP-Rule" id="MF_01139"/>
    </source>
</evidence>
<keyword evidence="4" id="KW-1185">Reference proteome</keyword>
<comment type="cofactor">
    <cofactor evidence="2">
        <name>Mg(2+)</name>
        <dbReference type="ChEBI" id="CHEBI:18420"/>
    </cofactor>
    <text evidence="2">Binds 2 magnesium ions per subunit.</text>
</comment>
<dbReference type="Proteomes" id="UP000035268">
    <property type="component" value="Chromosome"/>
</dbReference>
<keyword evidence="1 2" id="KW-0808">Transferase</keyword>
<feature type="binding site" evidence="2">
    <location>
        <position position="21"/>
    </location>
    <ligand>
        <name>substrate</name>
    </ligand>
</feature>
<feature type="binding site" evidence="2">
    <location>
        <position position="67"/>
    </location>
    <ligand>
        <name>substrate</name>
    </ligand>
</feature>
<feature type="binding site" evidence="2">
    <location>
        <position position="184"/>
    </location>
    <ligand>
        <name>substrate</name>
    </ligand>
</feature>
<evidence type="ECO:0000313" key="4">
    <source>
        <dbReference type="Proteomes" id="UP000035268"/>
    </source>
</evidence>
<name>A0A0G3EJG8_9BACT</name>
<dbReference type="PROSITE" id="PS01066">
    <property type="entry name" value="UPP_SYNTHASE"/>
    <property type="match status" value="1"/>
</dbReference>
<evidence type="ECO:0000256" key="1">
    <source>
        <dbReference type="ARBA" id="ARBA00022679"/>
    </source>
</evidence>
<dbReference type="EC" id="2.5.1.-" evidence="2"/>
<organism evidence="3 4">
    <name type="scientific">Kiritimatiella glycovorans</name>
    <dbReference type="NCBI Taxonomy" id="1307763"/>
    <lineage>
        <taxon>Bacteria</taxon>
        <taxon>Pseudomonadati</taxon>
        <taxon>Kiritimatiellota</taxon>
        <taxon>Kiritimatiellia</taxon>
        <taxon>Kiritimatiellales</taxon>
        <taxon>Kiritimatiellaceae</taxon>
        <taxon>Kiritimatiella</taxon>
    </lineage>
</organism>
<comment type="function">
    <text evidence="2">Catalyzes the condensation of isopentenyl diphosphate (IPP) with allylic pyrophosphates generating different type of terpenoids.</text>
</comment>
<dbReference type="PANTHER" id="PTHR10291">
    <property type="entry name" value="DEHYDRODOLICHYL DIPHOSPHATE SYNTHASE FAMILY MEMBER"/>
    <property type="match status" value="1"/>
</dbReference>
<reference evidence="3 4" key="2">
    <citation type="journal article" date="2016" name="ISME J.">
        <title>Characterization of the first cultured representative of Verrucomicrobia subdivision 5 indicates the proposal of a novel phylum.</title>
        <authorList>
            <person name="Spring S."/>
            <person name="Bunk B."/>
            <person name="Sproer C."/>
            <person name="Schumann P."/>
            <person name="Rohde M."/>
            <person name="Tindall B.J."/>
            <person name="Klenk H.P."/>
        </authorList>
    </citation>
    <scope>NUCLEOTIDE SEQUENCE [LARGE SCALE GENOMIC DNA]</scope>
    <source>
        <strain evidence="3 4">L21-Fru-AB</strain>
    </source>
</reference>
<protein>
    <recommendedName>
        <fullName evidence="2">Isoprenyl transferase</fullName>
        <ecNumber evidence="2">2.5.1.-</ecNumber>
    </recommendedName>
</protein>
<dbReference type="HAMAP" id="MF_01139">
    <property type="entry name" value="ISPT"/>
    <property type="match status" value="1"/>
</dbReference>
<proteinExistence type="inferred from homology"/>
<feature type="binding site" evidence="2">
    <location>
        <position position="65"/>
    </location>
    <ligand>
        <name>substrate</name>
    </ligand>
</feature>
<feature type="binding site" evidence="2">
    <location>
        <begin position="17"/>
        <end position="20"/>
    </location>
    <ligand>
        <name>substrate</name>
    </ligand>
</feature>
<dbReference type="AlphaFoldDB" id="A0A0G3EJG8"/>
<dbReference type="Pfam" id="PF01255">
    <property type="entry name" value="Prenyltransf"/>
    <property type="match status" value="1"/>
</dbReference>
<dbReference type="KEGG" id="vbl:L21SP4_02361"/>
<dbReference type="SUPFAM" id="SSF64005">
    <property type="entry name" value="Undecaprenyl diphosphate synthase"/>
    <property type="match status" value="1"/>
</dbReference>
<reference evidence="4" key="1">
    <citation type="submission" date="2015-02" db="EMBL/GenBank/DDBJ databases">
        <title>Description and complete genome sequence of the first cultured representative of the subdivision 5 of the Verrucomicrobia phylum.</title>
        <authorList>
            <person name="Spring S."/>
            <person name="Bunk B."/>
            <person name="Sproer C."/>
            <person name="Klenk H.-P."/>
        </authorList>
    </citation>
    <scope>NUCLEOTIDE SEQUENCE [LARGE SCALE GENOMIC DNA]</scope>
    <source>
        <strain evidence="4">L21-Fru-AB</strain>
    </source>
</reference>
<comment type="similarity">
    <text evidence="2">Belongs to the UPP synthase family.</text>
</comment>
<feature type="binding site" evidence="2">
    <location>
        <position position="203"/>
    </location>
    <ligand>
        <name>Mg(2+)</name>
        <dbReference type="ChEBI" id="CHEBI:18420"/>
    </ligand>
</feature>
<keyword evidence="2" id="KW-0460">Magnesium</keyword>
<keyword evidence="2" id="KW-0479">Metal-binding</keyword>
<dbReference type="GO" id="GO:0045547">
    <property type="term" value="F:ditrans,polycis-polyprenyl diphosphate synthase [(2E,6E)-farnesyl diphosphate specific] activity"/>
    <property type="evidence" value="ECO:0007669"/>
    <property type="project" value="TreeGrafter"/>
</dbReference>
<dbReference type="RefSeq" id="WP_052882796.1">
    <property type="nucleotide sequence ID" value="NZ_CP010904.1"/>
</dbReference>
<dbReference type="Gene3D" id="3.40.1180.10">
    <property type="entry name" value="Decaprenyl diphosphate synthase-like"/>
    <property type="match status" value="1"/>
</dbReference>
<sequence length="240" mass="27602">MNTEQKTPRHVAIIMDGNGRWAAERNLSRLKGHEEGAQSIPAVLRVCEQRGVDYLTLFAFSTENWNRPRDEVEGLMQLLARFLRERKEELHKQEIRLRAMGDTGGLLEPARSELERVMEATSGYGRGHLILALNYGGRAEIARASLRIAEEVAAAKLNTSQIDETEFARHLDLPDVPDPDLLIRTSGELRLSNFMLWQLSYAEIYVTDTLWPDFREKEFSDALEAYGRRERRYGRREKTA</sequence>
<dbReference type="FunFam" id="3.40.1180.10:FF:000001">
    <property type="entry name" value="(2E,6E)-farnesyl-diphosphate-specific ditrans,polycis-undecaprenyl-diphosphate synthase"/>
    <property type="match status" value="1"/>
</dbReference>
<dbReference type="GO" id="GO:0016094">
    <property type="term" value="P:polyprenol biosynthetic process"/>
    <property type="evidence" value="ECO:0007669"/>
    <property type="project" value="TreeGrafter"/>
</dbReference>
<gene>
    <name evidence="3" type="primary">uppS</name>
    <name evidence="3" type="ORF">L21SP4_02361</name>
</gene>
<dbReference type="OrthoDB" id="4191603at2"/>
<dbReference type="STRING" id="1307763.L21SP4_02361"/>
<dbReference type="InterPro" id="IPR001441">
    <property type="entry name" value="UPP_synth-like"/>
</dbReference>
<dbReference type="NCBIfam" id="TIGR00055">
    <property type="entry name" value="uppS"/>
    <property type="match status" value="1"/>
</dbReference>
<evidence type="ECO:0000313" key="3">
    <source>
        <dbReference type="EMBL" id="AKJ65587.1"/>
    </source>
</evidence>
<feature type="active site" description="Proton acceptor" evidence="2">
    <location>
        <position position="64"/>
    </location>
</feature>
<dbReference type="InterPro" id="IPR036424">
    <property type="entry name" value="UPP_synth-like_sf"/>
</dbReference>
<feature type="binding site" evidence="2">
    <location>
        <position position="29"/>
    </location>
    <ligand>
        <name>substrate</name>
    </ligand>
</feature>
<feature type="binding site" evidence="2">
    <location>
        <position position="33"/>
    </location>
    <ligand>
        <name>substrate</name>
    </ligand>
</feature>
<dbReference type="GO" id="GO:0000287">
    <property type="term" value="F:magnesium ion binding"/>
    <property type="evidence" value="ECO:0007669"/>
    <property type="project" value="UniProtKB-UniRule"/>
</dbReference>
<accession>A0A0G3EJG8</accession>
<feature type="active site" evidence="2">
    <location>
        <position position="16"/>
    </location>
</feature>
<feature type="binding site" evidence="2">
    <location>
        <begin position="190"/>
        <end position="192"/>
    </location>
    <ligand>
        <name>substrate</name>
    </ligand>
</feature>
<dbReference type="EMBL" id="CP010904">
    <property type="protein sequence ID" value="AKJ65587.1"/>
    <property type="molecule type" value="Genomic_DNA"/>
</dbReference>
<dbReference type="CDD" id="cd00475">
    <property type="entry name" value="Cis_IPPS"/>
    <property type="match status" value="1"/>
</dbReference>
<dbReference type="PANTHER" id="PTHR10291:SF0">
    <property type="entry name" value="DEHYDRODOLICHYL DIPHOSPHATE SYNTHASE 2"/>
    <property type="match status" value="1"/>
</dbReference>
<comment type="subunit">
    <text evidence="2">Homodimer.</text>
</comment>
<dbReference type="PATRIC" id="fig|1609981.3.peg.2460"/>
<dbReference type="InterPro" id="IPR018520">
    <property type="entry name" value="UPP_synth-like_CS"/>
</dbReference>
<feature type="binding site" evidence="2">
    <location>
        <begin position="61"/>
        <end position="63"/>
    </location>
    <ligand>
        <name>substrate</name>
    </ligand>
</feature>